<name>E6V6L3_VARPE</name>
<dbReference type="eggNOG" id="ENOG5032603">
    <property type="taxonomic scope" value="Bacteria"/>
</dbReference>
<evidence type="ECO:0000313" key="2">
    <source>
        <dbReference type="Proteomes" id="UP000008917"/>
    </source>
</evidence>
<dbReference type="STRING" id="595537.Varpa_0656"/>
<evidence type="ECO:0008006" key="3">
    <source>
        <dbReference type="Google" id="ProtNLM"/>
    </source>
</evidence>
<dbReference type="EMBL" id="CP002417">
    <property type="protein sequence ID" value="ADU34876.1"/>
    <property type="molecule type" value="Genomic_DNA"/>
</dbReference>
<evidence type="ECO:0000313" key="1">
    <source>
        <dbReference type="EMBL" id="ADU34876.1"/>
    </source>
</evidence>
<dbReference type="OrthoDB" id="6873087at2"/>
<reference evidence="1 2" key="2">
    <citation type="journal article" date="2013" name="Genome Announc.">
        <title>Genome of the Root-Associated Plant Growth-Promoting Bacterium Variovorax paradoxus Strain EPS.</title>
        <authorList>
            <person name="Han J.I."/>
            <person name="Spain J.C."/>
            <person name="Leadbetter J.R."/>
            <person name="Ovchinnikova G."/>
            <person name="Goodwin L.A."/>
            <person name="Han C.S."/>
            <person name="Woyke T."/>
            <person name="Davenport K.W."/>
            <person name="Orwin P.M."/>
        </authorList>
    </citation>
    <scope>NUCLEOTIDE SEQUENCE [LARGE SCALE GENOMIC DNA]</scope>
    <source>
        <strain evidence="1 2">EPS</strain>
    </source>
</reference>
<dbReference type="AlphaFoldDB" id="E6V6L3"/>
<sequence length="242" mass="26432">MNGPEPSVKNAATLIYKALQTSLTTAGDTEYRELAALFRVDASFRRMCEDVATGLTLQIIDASELRGLVLVPQSKDSRFAVRLGDIRAHGMEQPHRVALVLAHISICAAFYPTSESLDDDSLIPPPVTIATCRDTLYSLAQRLKDANPLPADIPLDLAPGWEAVCALPQTLRESVRAAPSSGAGIVKIALNQMVEGGLVRLDRGTEDDPQASYTATHRLRVQLREIALRRLFEMAQLCTARR</sequence>
<accession>E6V6L3</accession>
<reference evidence="2" key="1">
    <citation type="submission" date="2010-12" db="EMBL/GenBank/DDBJ databases">
        <title>Complete sequence of Variovorax paradoxus EPS.</title>
        <authorList>
            <consortium name="US DOE Joint Genome Institute"/>
            <person name="Lucas S."/>
            <person name="Copeland A."/>
            <person name="Lapidus A."/>
            <person name="Cheng J.-F."/>
            <person name="Goodwin L."/>
            <person name="Pitluck S."/>
            <person name="Teshima H."/>
            <person name="Detter J.C."/>
            <person name="Han C."/>
            <person name="Tapia R."/>
            <person name="Land M."/>
            <person name="Hauser L."/>
            <person name="Kyrpides N."/>
            <person name="Ivanova N."/>
            <person name="Ovchinnikova G."/>
            <person name="Orwin P."/>
            <person name="Han J.-I.G."/>
            <person name="Woyke T."/>
        </authorList>
    </citation>
    <scope>NUCLEOTIDE SEQUENCE [LARGE SCALE GENOMIC DNA]</scope>
    <source>
        <strain evidence="2">EPS</strain>
    </source>
</reference>
<dbReference type="KEGG" id="vpe:Varpa_0656"/>
<proteinExistence type="predicted"/>
<dbReference type="RefSeq" id="WP_013539121.1">
    <property type="nucleotide sequence ID" value="NC_014931.1"/>
</dbReference>
<dbReference type="Proteomes" id="UP000008917">
    <property type="component" value="Chromosome"/>
</dbReference>
<protein>
    <recommendedName>
        <fullName evidence="3">DUF4194 domain-containing protein</fullName>
    </recommendedName>
</protein>
<dbReference type="HOGENOM" id="CLU_100245_0_0_4"/>
<gene>
    <name evidence="1" type="ordered locus">Varpa_0656</name>
</gene>
<organism evidence="1 2">
    <name type="scientific">Variovorax paradoxus (strain EPS)</name>
    <dbReference type="NCBI Taxonomy" id="595537"/>
    <lineage>
        <taxon>Bacteria</taxon>
        <taxon>Pseudomonadati</taxon>
        <taxon>Pseudomonadota</taxon>
        <taxon>Betaproteobacteria</taxon>
        <taxon>Burkholderiales</taxon>
        <taxon>Comamonadaceae</taxon>
        <taxon>Variovorax</taxon>
    </lineage>
</organism>